<reference evidence="3 4" key="1">
    <citation type="submission" date="2018-07" db="EMBL/GenBank/DDBJ databases">
        <title>Lactobacillus curvatus genome sequence.</title>
        <authorList>
            <person name="Prechtl R."/>
        </authorList>
    </citation>
    <scope>NUCLEOTIDE SEQUENCE [LARGE SCALE GENOMIC DNA]</scope>
    <source>
        <strain evidence="3 4">TMW 1.1928</strain>
    </source>
</reference>
<dbReference type="NCBIfam" id="TIGR00730">
    <property type="entry name" value="Rossman fold protein, TIGR00730 family"/>
    <property type="match status" value="1"/>
</dbReference>
<evidence type="ECO:0000313" key="4">
    <source>
        <dbReference type="Proteomes" id="UP000257607"/>
    </source>
</evidence>
<protein>
    <recommendedName>
        <fullName evidence="2">Cytokinin riboside 5'-monophosphate phosphoribohydrolase</fullName>
        <ecNumber evidence="2">3.2.2.n1</ecNumber>
    </recommendedName>
</protein>
<evidence type="ECO:0000256" key="1">
    <source>
        <dbReference type="ARBA" id="ARBA00006763"/>
    </source>
</evidence>
<dbReference type="InterPro" id="IPR005269">
    <property type="entry name" value="LOG"/>
</dbReference>
<dbReference type="InterPro" id="IPR031100">
    <property type="entry name" value="LOG_fam"/>
</dbReference>
<dbReference type="Proteomes" id="UP000257607">
    <property type="component" value="Chromosome"/>
</dbReference>
<dbReference type="STRING" id="28038.BCY75_02355"/>
<keyword evidence="2" id="KW-0378">Hydrolase</keyword>
<dbReference type="OrthoDB" id="9801098at2"/>
<organism evidence="3 4">
    <name type="scientific">Latilactobacillus curvatus</name>
    <name type="common">Lactobacillus curvatus</name>
    <dbReference type="NCBI Taxonomy" id="28038"/>
    <lineage>
        <taxon>Bacteria</taxon>
        <taxon>Bacillati</taxon>
        <taxon>Bacillota</taxon>
        <taxon>Bacilli</taxon>
        <taxon>Lactobacillales</taxon>
        <taxon>Lactobacillaceae</taxon>
        <taxon>Latilactobacillus</taxon>
    </lineage>
</organism>
<accession>A0A0B2XMC4</accession>
<evidence type="ECO:0000256" key="2">
    <source>
        <dbReference type="RuleBase" id="RU363015"/>
    </source>
</evidence>
<sequence>MATQNIAVYCGASSGNKIIYTEAAKALGTWIAGRNARLIYGGAQVGLMGTVADTVLAHDGQVTGVMPGFMSQQELVHPGLTEMIKVDTMSARKAKMIELADVFIALPGGPGTLEEMSEVISWARIGQQNGPCIFYNVAGYYDLLQQFLAHMVSEGFLTQVDFEKYLFTDSFSVMASFIKDYQPPKIREY</sequence>
<dbReference type="AlphaFoldDB" id="A0A0B2XMC4"/>
<dbReference type="PANTHER" id="PTHR31223:SF70">
    <property type="entry name" value="LOG FAMILY PROTEIN YJL055W"/>
    <property type="match status" value="1"/>
</dbReference>
<dbReference type="RefSeq" id="WP_004265105.1">
    <property type="nucleotide sequence ID" value="NZ_BJOQ01000007.1"/>
</dbReference>
<dbReference type="GO" id="GO:0009691">
    <property type="term" value="P:cytokinin biosynthetic process"/>
    <property type="evidence" value="ECO:0007669"/>
    <property type="project" value="UniProtKB-UniRule"/>
</dbReference>
<dbReference type="GO" id="GO:0005829">
    <property type="term" value="C:cytosol"/>
    <property type="evidence" value="ECO:0007669"/>
    <property type="project" value="TreeGrafter"/>
</dbReference>
<gene>
    <name evidence="3" type="ORF">DT351_09040</name>
</gene>
<keyword evidence="2" id="KW-0203">Cytokinin biosynthesis</keyword>
<dbReference type="GO" id="GO:0016799">
    <property type="term" value="F:hydrolase activity, hydrolyzing N-glycosyl compounds"/>
    <property type="evidence" value="ECO:0007669"/>
    <property type="project" value="TreeGrafter"/>
</dbReference>
<dbReference type="SUPFAM" id="SSF102405">
    <property type="entry name" value="MCP/YpsA-like"/>
    <property type="match status" value="1"/>
</dbReference>
<evidence type="ECO:0000313" key="3">
    <source>
        <dbReference type="EMBL" id="AXN36471.1"/>
    </source>
</evidence>
<comment type="similarity">
    <text evidence="1 2">Belongs to the LOG family.</text>
</comment>
<dbReference type="Pfam" id="PF03641">
    <property type="entry name" value="Lysine_decarbox"/>
    <property type="match status" value="1"/>
</dbReference>
<proteinExistence type="inferred from homology"/>
<dbReference type="EC" id="3.2.2.n1" evidence="2"/>
<dbReference type="EMBL" id="CP031003">
    <property type="protein sequence ID" value="AXN36471.1"/>
    <property type="molecule type" value="Genomic_DNA"/>
</dbReference>
<dbReference type="GeneID" id="49611664"/>
<dbReference type="PANTHER" id="PTHR31223">
    <property type="entry name" value="LOG FAMILY PROTEIN YJL055W"/>
    <property type="match status" value="1"/>
</dbReference>
<name>A0A0B2XMC4_LATCU</name>
<dbReference type="Gene3D" id="3.40.50.450">
    <property type="match status" value="1"/>
</dbReference>
<dbReference type="KEGG" id="lcv:FBA2_01910"/>